<evidence type="ECO:0000256" key="1">
    <source>
        <dbReference type="ARBA" id="ARBA00004141"/>
    </source>
</evidence>
<feature type="domain" description="MARVEL" evidence="6">
    <location>
        <begin position="8"/>
        <end position="122"/>
    </location>
</feature>
<evidence type="ECO:0000256" key="3">
    <source>
        <dbReference type="ARBA" id="ARBA00022989"/>
    </source>
</evidence>
<comment type="subcellular location">
    <subcellularLocation>
        <location evidence="1">Membrane</location>
        <topology evidence="1">Multi-pass membrane protein</topology>
    </subcellularLocation>
</comment>
<evidence type="ECO:0000259" key="6">
    <source>
        <dbReference type="Pfam" id="PF01284"/>
    </source>
</evidence>
<keyword evidence="4 5" id="KW-0472">Membrane</keyword>
<gene>
    <name evidence="7" type="ORF">E4U43_006724</name>
</gene>
<reference evidence="7" key="1">
    <citation type="journal article" date="2020" name="bioRxiv">
        <title>Whole genome comparisons of ergot fungi reveals the divergence and evolution of species within the genus Claviceps are the result of varying mechanisms driving genome evolution and host range expansion.</title>
        <authorList>
            <person name="Wyka S.A."/>
            <person name="Mondo S.J."/>
            <person name="Liu M."/>
            <person name="Dettman J."/>
            <person name="Nalam V."/>
            <person name="Broders K.D."/>
        </authorList>
    </citation>
    <scope>NUCLEOTIDE SEQUENCE</scope>
    <source>
        <strain evidence="7">CCC 602</strain>
    </source>
</reference>
<evidence type="ECO:0000313" key="8">
    <source>
        <dbReference type="Proteomes" id="UP000748025"/>
    </source>
</evidence>
<keyword evidence="2 5" id="KW-0812">Transmembrane</keyword>
<dbReference type="PANTHER" id="PTHR39608:SF1">
    <property type="entry name" value="INTEGRAL MEMBRANE PROTEIN (AFU_ORTHOLOGUE AFUA_5G08640)"/>
    <property type="match status" value="1"/>
</dbReference>
<dbReference type="InterPro" id="IPR008253">
    <property type="entry name" value="Marvel"/>
</dbReference>
<dbReference type="AlphaFoldDB" id="A0A9P7T229"/>
<accession>A0A9P7T229</accession>
<feature type="transmembrane region" description="Helical" evidence="5">
    <location>
        <begin position="64"/>
        <end position="84"/>
    </location>
</feature>
<name>A0A9P7T229_9HYPO</name>
<sequence length="150" mass="16863">MNYQRVATGLRLAELAFAIIVMSISGDWLARNDWAFKRIIYTMTVSAVASLLAVLWLFPFSATFVHWPGDTFISILWWVAFGLLSNSMPARCGFFMAWQCSKYKAMVAFCFLSALVWLASAATGIFAVRRPEDRPDGAKSSGGWFRRSQV</sequence>
<evidence type="ECO:0000256" key="2">
    <source>
        <dbReference type="ARBA" id="ARBA00022692"/>
    </source>
</evidence>
<dbReference type="Pfam" id="PF01284">
    <property type="entry name" value="MARVEL"/>
    <property type="match status" value="1"/>
</dbReference>
<feature type="transmembrane region" description="Helical" evidence="5">
    <location>
        <begin position="39"/>
        <end position="58"/>
    </location>
</feature>
<dbReference type="Proteomes" id="UP000748025">
    <property type="component" value="Unassembled WGS sequence"/>
</dbReference>
<evidence type="ECO:0000256" key="5">
    <source>
        <dbReference type="SAM" id="Phobius"/>
    </source>
</evidence>
<keyword evidence="8" id="KW-1185">Reference proteome</keyword>
<organism evidence="7 8">
    <name type="scientific">Claviceps pusilla</name>
    <dbReference type="NCBI Taxonomy" id="123648"/>
    <lineage>
        <taxon>Eukaryota</taxon>
        <taxon>Fungi</taxon>
        <taxon>Dikarya</taxon>
        <taxon>Ascomycota</taxon>
        <taxon>Pezizomycotina</taxon>
        <taxon>Sordariomycetes</taxon>
        <taxon>Hypocreomycetidae</taxon>
        <taxon>Hypocreales</taxon>
        <taxon>Clavicipitaceae</taxon>
        <taxon>Claviceps</taxon>
    </lineage>
</organism>
<comment type="caution">
    <text evidence="7">The sequence shown here is derived from an EMBL/GenBank/DDBJ whole genome shotgun (WGS) entry which is preliminary data.</text>
</comment>
<keyword evidence="3 5" id="KW-1133">Transmembrane helix</keyword>
<dbReference type="EMBL" id="SRPW01000474">
    <property type="protein sequence ID" value="KAG6014280.1"/>
    <property type="molecule type" value="Genomic_DNA"/>
</dbReference>
<proteinExistence type="predicted"/>
<dbReference type="OrthoDB" id="4074965at2759"/>
<evidence type="ECO:0000313" key="7">
    <source>
        <dbReference type="EMBL" id="KAG6014280.1"/>
    </source>
</evidence>
<evidence type="ECO:0000256" key="4">
    <source>
        <dbReference type="ARBA" id="ARBA00023136"/>
    </source>
</evidence>
<feature type="transmembrane region" description="Helical" evidence="5">
    <location>
        <begin position="105"/>
        <end position="128"/>
    </location>
</feature>
<protein>
    <recommendedName>
        <fullName evidence="6">MARVEL domain-containing protein</fullName>
    </recommendedName>
</protein>
<dbReference type="GO" id="GO:0016020">
    <property type="term" value="C:membrane"/>
    <property type="evidence" value="ECO:0007669"/>
    <property type="project" value="UniProtKB-SubCell"/>
</dbReference>
<dbReference type="PANTHER" id="PTHR39608">
    <property type="entry name" value="INTEGRAL MEMBRANE PROTEIN (AFU_ORTHOLOGUE AFUA_5G08640)"/>
    <property type="match status" value="1"/>
</dbReference>